<dbReference type="Pfam" id="PF09148">
    <property type="entry name" value="DUF1934"/>
    <property type="match status" value="1"/>
</dbReference>
<dbReference type="SUPFAM" id="SSF50814">
    <property type="entry name" value="Lipocalins"/>
    <property type="match status" value="1"/>
</dbReference>
<organism evidence="1 2">
    <name type="scientific">Roseburia intestinalis L1-82</name>
    <dbReference type="NCBI Taxonomy" id="536231"/>
    <lineage>
        <taxon>Bacteria</taxon>
        <taxon>Bacillati</taxon>
        <taxon>Bacillota</taxon>
        <taxon>Clostridia</taxon>
        <taxon>Lachnospirales</taxon>
        <taxon>Lachnospiraceae</taxon>
        <taxon>Roseburia</taxon>
    </lineage>
</organism>
<dbReference type="Proteomes" id="UP000004828">
    <property type="component" value="Unassembled WGS sequence"/>
</dbReference>
<dbReference type="AlphaFoldDB" id="C7G759"/>
<protein>
    <recommendedName>
        <fullName evidence="3">DUF1934 domain-containing protein</fullName>
    </recommendedName>
</protein>
<name>C7G759_9FIRM</name>
<dbReference type="InterPro" id="IPR012674">
    <property type="entry name" value="Calycin"/>
</dbReference>
<dbReference type="InterPro" id="IPR015231">
    <property type="entry name" value="DUF1934"/>
</dbReference>
<dbReference type="Gene3D" id="2.40.128.20">
    <property type="match status" value="1"/>
</dbReference>
<comment type="caution">
    <text evidence="1">The sequence shown here is derived from an EMBL/GenBank/DDBJ whole genome shotgun (WGS) entry which is preliminary data.</text>
</comment>
<gene>
    <name evidence="1" type="ORF">ROSINTL182_05726</name>
</gene>
<reference evidence="1 2" key="1">
    <citation type="submission" date="2009-08" db="EMBL/GenBank/DDBJ databases">
        <authorList>
            <person name="Weinstock G."/>
            <person name="Sodergren E."/>
            <person name="Clifton S."/>
            <person name="Fulton L."/>
            <person name="Fulton B."/>
            <person name="Courtney L."/>
            <person name="Fronick C."/>
            <person name="Harrison M."/>
            <person name="Strong C."/>
            <person name="Farmer C."/>
            <person name="Delahaunty K."/>
            <person name="Markovic C."/>
            <person name="Hall O."/>
            <person name="Minx P."/>
            <person name="Tomlinson C."/>
            <person name="Mitreva M."/>
            <person name="Nelson J."/>
            <person name="Hou S."/>
            <person name="Wollam A."/>
            <person name="Pepin K.H."/>
            <person name="Johnson M."/>
            <person name="Bhonagiri V."/>
            <person name="Nash W.E."/>
            <person name="Warren W."/>
            <person name="Chinwalla A."/>
            <person name="Mardis E.R."/>
            <person name="Wilson R.K."/>
        </authorList>
    </citation>
    <scope>NUCLEOTIDE SEQUENCE [LARGE SCALE GENOMIC DNA]</scope>
    <source>
        <strain evidence="1 2">L1-82</strain>
    </source>
</reference>
<sequence>MRIRMTKEVLVTISGLQFSPETESESVELITSGSYYKKNGKHYIIYDEVNEGFSETTRNIIKLNDDFMDITRRGVSNVHMMFEKNRKNVTYYYTPYGSLLIGIDAKSVDVQETENDIDVKVNYELEVNYEHMADCCITMNIKSKDAGDFRITGAE</sequence>
<evidence type="ECO:0000313" key="1">
    <source>
        <dbReference type="EMBL" id="EEV02263.1"/>
    </source>
</evidence>
<evidence type="ECO:0008006" key="3">
    <source>
        <dbReference type="Google" id="ProtNLM"/>
    </source>
</evidence>
<evidence type="ECO:0000313" key="2">
    <source>
        <dbReference type="Proteomes" id="UP000004828"/>
    </source>
</evidence>
<dbReference type="EMBL" id="ABYJ02000039">
    <property type="protein sequence ID" value="EEV02263.1"/>
    <property type="molecule type" value="Genomic_DNA"/>
</dbReference>
<proteinExistence type="predicted"/>
<dbReference type="HOGENOM" id="CLU_120388_0_1_9"/>
<accession>C7G759</accession>